<feature type="region of interest" description="Disordered" evidence="7">
    <location>
        <begin position="791"/>
        <end position="857"/>
    </location>
</feature>
<dbReference type="CDD" id="cd10230">
    <property type="entry name" value="ASKHA_NBD_HSP70_HYOU1"/>
    <property type="match status" value="1"/>
</dbReference>
<dbReference type="SUPFAM" id="SSF53067">
    <property type="entry name" value="Actin-like ATPase domain"/>
    <property type="match status" value="2"/>
</dbReference>
<dbReference type="Gene3D" id="3.30.30.30">
    <property type="match status" value="1"/>
</dbReference>
<gene>
    <name evidence="8" type="ORF">WJX74_000288</name>
</gene>
<evidence type="ECO:0000256" key="6">
    <source>
        <dbReference type="ARBA" id="ARBA00023186"/>
    </source>
</evidence>
<keyword evidence="6" id="KW-0143">Chaperone</keyword>
<feature type="compositionally biased region" description="Low complexity" evidence="7">
    <location>
        <begin position="840"/>
        <end position="850"/>
    </location>
</feature>
<dbReference type="Gene3D" id="2.60.34.10">
    <property type="entry name" value="Substrate Binding Domain Of DNAk, Chain A, domain 1"/>
    <property type="match status" value="1"/>
</dbReference>
<evidence type="ECO:0000256" key="1">
    <source>
        <dbReference type="ARBA" id="ARBA00004319"/>
    </source>
</evidence>
<reference evidence="8 9" key="1">
    <citation type="journal article" date="2024" name="Nat. Commun.">
        <title>Phylogenomics reveals the evolutionary origins of lichenization in chlorophyte algae.</title>
        <authorList>
            <person name="Puginier C."/>
            <person name="Libourel C."/>
            <person name="Otte J."/>
            <person name="Skaloud P."/>
            <person name="Haon M."/>
            <person name="Grisel S."/>
            <person name="Petersen M."/>
            <person name="Berrin J.G."/>
            <person name="Delaux P.M."/>
            <person name="Dal Grande F."/>
            <person name="Keller J."/>
        </authorList>
    </citation>
    <scope>NUCLEOTIDE SEQUENCE [LARGE SCALE GENOMIC DNA]</scope>
    <source>
        <strain evidence="8 9">SAG 2145</strain>
    </source>
</reference>
<dbReference type="EMBL" id="JALJOS010000004">
    <property type="protein sequence ID" value="KAK9839914.1"/>
    <property type="molecule type" value="Genomic_DNA"/>
</dbReference>
<dbReference type="Gene3D" id="3.90.640.10">
    <property type="entry name" value="Actin, Chain A, domain 4"/>
    <property type="match status" value="1"/>
</dbReference>
<evidence type="ECO:0000256" key="5">
    <source>
        <dbReference type="ARBA" id="ARBA00022840"/>
    </source>
</evidence>
<dbReference type="PANTHER" id="PTHR45639:SF3">
    <property type="entry name" value="HYPOXIA UP-REGULATED PROTEIN 1"/>
    <property type="match status" value="1"/>
</dbReference>
<feature type="region of interest" description="Disordered" evidence="7">
    <location>
        <begin position="550"/>
        <end position="590"/>
    </location>
</feature>
<proteinExistence type="predicted"/>
<evidence type="ECO:0000256" key="2">
    <source>
        <dbReference type="ARBA" id="ARBA00022729"/>
    </source>
</evidence>
<dbReference type="PRINTS" id="PR00301">
    <property type="entry name" value="HEATSHOCK70"/>
</dbReference>
<organism evidence="8 9">
    <name type="scientific">Apatococcus lobatus</name>
    <dbReference type="NCBI Taxonomy" id="904363"/>
    <lineage>
        <taxon>Eukaryota</taxon>
        <taxon>Viridiplantae</taxon>
        <taxon>Chlorophyta</taxon>
        <taxon>core chlorophytes</taxon>
        <taxon>Trebouxiophyceae</taxon>
        <taxon>Chlorellales</taxon>
        <taxon>Chlorellaceae</taxon>
        <taxon>Apatococcus</taxon>
    </lineage>
</organism>
<sequence>MAVDYGSEALKVSVVKAGRPPINIVINELSKRRTSAEVAIVNGDRLLGEEAAALKARFPDRVYTQARSLLGLPIGKGRDQLAGQLSKLPYTVTPDSNRGAAQITTHSGDNILGEELVGGLLHYAKGITEKAATTIVDCVIAVPAFFGQAQRQAMVDAAHLADLHVLALVNSHAAAALHYGLDRDFENRTELVAFVDVGAGSTEAALVRYSSYLAKVGKETKNQNQMEVLDVAWDEAAGVDVLDDLLVAHFAAEFKATQGASGDISKALRALAKLRKEVKRLKTVLSANSDAHISVEELHGGLDFRSSISRSDFEALAGPFFERTAAPLSRVLQRNQLTADQLGAVEVLGGGSRIPGVKAALQSSIQGRTLDTHLDADEAVALGAAMVAANMSTTFRLGKKFGMADGASYPVVFQLDPATSVTAPANDDEEGSGTTALEPKLLVPFMKRMPVRRVVHLPATTANEVTFTLSHAPGPDGELALAPGMVDAELGSWTVNGLQDVVKQYNDTGRVSVHFRVDASGILSIEKAESVIKRIEEVEVEEPVLEAAGAAAENDTASDDAEPEAKPKVPEAADAEMNATSSAAAPPKTRKVLKPRDKTFRVPLKISGPGFHIRSMTAEERKASKSTMAKFLQRDVDKRETAKAKNEFESYIISMQGQLADESLDAVTTQKQRQAFSKDLQTAEDWLFMDGDRFGKLKVVGDPMVFRAAELNDRPAAVRAAEAFAELAGKSAASWKDSKPWLNATDLQSFSDQLETFKSWLATKLKQQRKVSADQAAAVTSQEVKAQVEALRKPFNKLKNRKKPPPPPAPAANTTAANATENGTVPDGSVDQSPQHEGAADSAPSAGADTSADHDEL</sequence>
<dbReference type="FunFam" id="3.90.640.10:FF:000004">
    <property type="entry name" value="Heat shock 70 kDa protein 4"/>
    <property type="match status" value="1"/>
</dbReference>
<dbReference type="InterPro" id="IPR029047">
    <property type="entry name" value="HSP70_peptide-bd_sf"/>
</dbReference>
<dbReference type="PANTHER" id="PTHR45639">
    <property type="entry name" value="HSC70CB, ISOFORM G-RELATED"/>
    <property type="match status" value="1"/>
</dbReference>
<keyword evidence="9" id="KW-1185">Reference proteome</keyword>
<comment type="caution">
    <text evidence="8">The sequence shown here is derived from an EMBL/GenBank/DDBJ whole genome shotgun (WGS) entry which is preliminary data.</text>
</comment>
<dbReference type="AlphaFoldDB" id="A0AAW1S1I1"/>
<keyword evidence="2" id="KW-0732">Signal</keyword>
<dbReference type="Gene3D" id="3.30.420.40">
    <property type="match status" value="2"/>
</dbReference>
<evidence type="ECO:0000313" key="9">
    <source>
        <dbReference type="Proteomes" id="UP001438707"/>
    </source>
</evidence>
<keyword evidence="5" id="KW-0067">ATP-binding</keyword>
<evidence type="ECO:0000256" key="4">
    <source>
        <dbReference type="ARBA" id="ARBA00022824"/>
    </source>
</evidence>
<name>A0AAW1S1I1_9CHLO</name>
<dbReference type="GO" id="GO:0030968">
    <property type="term" value="P:endoplasmic reticulum unfolded protein response"/>
    <property type="evidence" value="ECO:0007669"/>
    <property type="project" value="TreeGrafter"/>
</dbReference>
<dbReference type="GO" id="GO:0005788">
    <property type="term" value="C:endoplasmic reticulum lumen"/>
    <property type="evidence" value="ECO:0007669"/>
    <property type="project" value="UniProtKB-SubCell"/>
</dbReference>
<protein>
    <submittedName>
        <fullName evidence="8">Uncharacterized protein</fullName>
    </submittedName>
</protein>
<dbReference type="InterPro" id="IPR043129">
    <property type="entry name" value="ATPase_NBD"/>
</dbReference>
<dbReference type="InterPro" id="IPR029048">
    <property type="entry name" value="HSP70_C_sf"/>
</dbReference>
<dbReference type="PROSITE" id="PS01036">
    <property type="entry name" value="HSP70_3"/>
    <property type="match status" value="1"/>
</dbReference>
<dbReference type="Gene3D" id="1.20.1270.10">
    <property type="match status" value="1"/>
</dbReference>
<dbReference type="InterPro" id="IPR018181">
    <property type="entry name" value="Heat_shock_70_CS"/>
</dbReference>
<evidence type="ECO:0000313" key="8">
    <source>
        <dbReference type="EMBL" id="KAK9839914.1"/>
    </source>
</evidence>
<feature type="compositionally biased region" description="Basic residues" evidence="7">
    <location>
        <begin position="794"/>
        <end position="804"/>
    </location>
</feature>
<comment type="subcellular location">
    <subcellularLocation>
        <location evidence="1">Endoplasmic reticulum lumen</location>
    </subcellularLocation>
</comment>
<evidence type="ECO:0000256" key="7">
    <source>
        <dbReference type="SAM" id="MobiDB-lite"/>
    </source>
</evidence>
<dbReference type="GO" id="GO:0140662">
    <property type="term" value="F:ATP-dependent protein folding chaperone"/>
    <property type="evidence" value="ECO:0007669"/>
    <property type="project" value="InterPro"/>
</dbReference>
<evidence type="ECO:0000256" key="3">
    <source>
        <dbReference type="ARBA" id="ARBA00022741"/>
    </source>
</evidence>
<dbReference type="Proteomes" id="UP001438707">
    <property type="component" value="Unassembled WGS sequence"/>
</dbReference>
<accession>A0AAW1S1I1</accession>
<keyword evidence="3" id="KW-0547">Nucleotide-binding</keyword>
<keyword evidence="4" id="KW-0256">Endoplasmic reticulum</keyword>
<dbReference type="GO" id="GO:0005524">
    <property type="term" value="F:ATP binding"/>
    <property type="evidence" value="ECO:0007669"/>
    <property type="project" value="UniProtKB-KW"/>
</dbReference>
<feature type="compositionally biased region" description="Low complexity" evidence="7">
    <location>
        <begin position="811"/>
        <end position="820"/>
    </location>
</feature>
<dbReference type="InterPro" id="IPR013126">
    <property type="entry name" value="Hsp_70_fam"/>
</dbReference>
<dbReference type="Pfam" id="PF00012">
    <property type="entry name" value="HSP70"/>
    <property type="match status" value="2"/>
</dbReference>
<dbReference type="GO" id="GO:0034663">
    <property type="term" value="C:endoplasmic reticulum chaperone complex"/>
    <property type="evidence" value="ECO:0007669"/>
    <property type="project" value="TreeGrafter"/>
</dbReference>
<dbReference type="SUPFAM" id="SSF100934">
    <property type="entry name" value="Heat shock protein 70kD (HSP70), C-terminal subdomain"/>
    <property type="match status" value="1"/>
</dbReference>